<reference evidence="2 3" key="1">
    <citation type="submission" date="2019-02" db="EMBL/GenBank/DDBJ databases">
        <title>Deep-cultivation of Planctomycetes and their phenomic and genomic characterization uncovers novel biology.</title>
        <authorList>
            <person name="Wiegand S."/>
            <person name="Jogler M."/>
            <person name="Boedeker C."/>
            <person name="Pinto D."/>
            <person name="Vollmers J."/>
            <person name="Rivas-Marin E."/>
            <person name="Kohn T."/>
            <person name="Peeters S.H."/>
            <person name="Heuer A."/>
            <person name="Rast P."/>
            <person name="Oberbeckmann S."/>
            <person name="Bunk B."/>
            <person name="Jeske O."/>
            <person name="Meyerdierks A."/>
            <person name="Storesund J.E."/>
            <person name="Kallscheuer N."/>
            <person name="Luecker S."/>
            <person name="Lage O.M."/>
            <person name="Pohl T."/>
            <person name="Merkel B.J."/>
            <person name="Hornburger P."/>
            <person name="Mueller R.-W."/>
            <person name="Bruemmer F."/>
            <person name="Labrenz M."/>
            <person name="Spormann A.M."/>
            <person name="Op den Camp H."/>
            <person name="Overmann J."/>
            <person name="Amann R."/>
            <person name="Jetten M.S.M."/>
            <person name="Mascher T."/>
            <person name="Medema M.H."/>
            <person name="Devos D.P."/>
            <person name="Kaster A.-K."/>
            <person name="Ovreas L."/>
            <person name="Rohde M."/>
            <person name="Galperin M.Y."/>
            <person name="Jogler C."/>
        </authorList>
    </citation>
    <scope>NUCLEOTIDE SEQUENCE [LARGE SCALE GENOMIC DNA]</scope>
    <source>
        <strain evidence="2 3">Pla85_3_4</strain>
    </source>
</reference>
<dbReference type="KEGG" id="lcre:Pla8534_35580"/>
<feature type="domain" description="Histidine kinase/HSP90-like ATPase" evidence="1">
    <location>
        <begin position="41"/>
        <end position="153"/>
    </location>
</feature>
<proteinExistence type="predicted"/>
<gene>
    <name evidence="2" type="ORF">Pla8534_35580</name>
</gene>
<dbReference type="SUPFAM" id="SSF55874">
    <property type="entry name" value="ATPase domain of HSP90 chaperone/DNA topoisomerase II/histidine kinase"/>
    <property type="match status" value="1"/>
</dbReference>
<evidence type="ECO:0000313" key="3">
    <source>
        <dbReference type="Proteomes" id="UP000317648"/>
    </source>
</evidence>
<name>A0A518DV80_9BACT</name>
<dbReference type="Proteomes" id="UP000317648">
    <property type="component" value="Chromosome"/>
</dbReference>
<keyword evidence="3" id="KW-1185">Reference proteome</keyword>
<accession>A0A518DV80</accession>
<dbReference type="CDD" id="cd16936">
    <property type="entry name" value="HATPase_RsbW-like"/>
    <property type="match status" value="1"/>
</dbReference>
<organism evidence="2 3">
    <name type="scientific">Lignipirellula cremea</name>
    <dbReference type="NCBI Taxonomy" id="2528010"/>
    <lineage>
        <taxon>Bacteria</taxon>
        <taxon>Pseudomonadati</taxon>
        <taxon>Planctomycetota</taxon>
        <taxon>Planctomycetia</taxon>
        <taxon>Pirellulales</taxon>
        <taxon>Pirellulaceae</taxon>
        <taxon>Lignipirellula</taxon>
    </lineage>
</organism>
<dbReference type="AlphaFoldDB" id="A0A518DV80"/>
<dbReference type="RefSeq" id="WP_197443370.1">
    <property type="nucleotide sequence ID" value="NZ_CP036433.1"/>
</dbReference>
<sequence>MNATGLIANITHLPITGSHPKVGPSYRDCVVAHGADDAGALARKIAAAMVKTGYSDREQVAVRTAFYEAWSNAFEHGNQADPAKMLVVSYYVTTVSCSISLQDEGDGFDPAELPDPTSAENLMRECPGRGLLIMRHFMSRVDIEPPGSRIQLVLDRAQRW</sequence>
<dbReference type="Pfam" id="PF13581">
    <property type="entry name" value="HATPase_c_2"/>
    <property type="match status" value="1"/>
</dbReference>
<dbReference type="Gene3D" id="3.30.565.10">
    <property type="entry name" value="Histidine kinase-like ATPase, C-terminal domain"/>
    <property type="match status" value="1"/>
</dbReference>
<evidence type="ECO:0000313" key="2">
    <source>
        <dbReference type="EMBL" id="QDU95741.1"/>
    </source>
</evidence>
<evidence type="ECO:0000259" key="1">
    <source>
        <dbReference type="Pfam" id="PF13581"/>
    </source>
</evidence>
<protein>
    <submittedName>
        <fullName evidence="2">Anti-sigma F factor</fullName>
    </submittedName>
</protein>
<dbReference type="InterPro" id="IPR036890">
    <property type="entry name" value="HATPase_C_sf"/>
</dbReference>
<dbReference type="EMBL" id="CP036433">
    <property type="protein sequence ID" value="QDU95741.1"/>
    <property type="molecule type" value="Genomic_DNA"/>
</dbReference>
<dbReference type="InterPro" id="IPR003594">
    <property type="entry name" value="HATPase_dom"/>
</dbReference>